<dbReference type="EMBL" id="VUJU01005749">
    <property type="protein sequence ID" value="KAF0750361.1"/>
    <property type="molecule type" value="Genomic_DNA"/>
</dbReference>
<dbReference type="OrthoDB" id="6577365at2759"/>
<dbReference type="Pfam" id="PF10551">
    <property type="entry name" value="MULE"/>
    <property type="match status" value="1"/>
</dbReference>
<organism evidence="5 6">
    <name type="scientific">Aphis craccivora</name>
    <name type="common">Cowpea aphid</name>
    <dbReference type="NCBI Taxonomy" id="307492"/>
    <lineage>
        <taxon>Eukaryota</taxon>
        <taxon>Metazoa</taxon>
        <taxon>Ecdysozoa</taxon>
        <taxon>Arthropoda</taxon>
        <taxon>Hexapoda</taxon>
        <taxon>Insecta</taxon>
        <taxon>Pterygota</taxon>
        <taxon>Neoptera</taxon>
        <taxon>Paraneoptera</taxon>
        <taxon>Hemiptera</taxon>
        <taxon>Sternorrhyncha</taxon>
        <taxon>Aphidomorpha</taxon>
        <taxon>Aphidoidea</taxon>
        <taxon>Aphididae</taxon>
        <taxon>Aphidini</taxon>
        <taxon>Aphis</taxon>
        <taxon>Aphis</taxon>
    </lineage>
</organism>
<name>A0A6G0Y6V4_APHCR</name>
<feature type="domain" description="MULE transposase" evidence="4">
    <location>
        <begin position="245"/>
        <end position="316"/>
    </location>
</feature>
<keyword evidence="6" id="KW-1185">Reference proteome</keyword>
<dbReference type="InterPro" id="IPR001207">
    <property type="entry name" value="Transposase_mutator"/>
</dbReference>
<evidence type="ECO:0000259" key="4">
    <source>
        <dbReference type="Pfam" id="PF10551"/>
    </source>
</evidence>
<protein>
    <recommendedName>
        <fullName evidence="4">MULE transposase domain-containing protein</fullName>
    </recommendedName>
</protein>
<dbReference type="AlphaFoldDB" id="A0A6G0Y6V4"/>
<sequence length="460" mass="53766">MVSDAMFYDPAKQVDNDVPPNVQYARSESYTWVVRVQRNTQIIKDNLDFLYYKNKETEFKIYLVCYEKKLENQCRATAFISTNHDDRHLVLTKRHNHLVRAFNGEIPLLRQELTTRCLEKSIRSYTPRGIYLESIVNYPNGALDYTFVQALEIMRRMRRSSFPPTPRNLSHLHALMMQDGNSQFSNTLQNPPKRFYQGPLMVNGNIEGVLFCNTANIQQIMPELQNVCVAGCDGTFKVVPKFLENSAYQTFPLIHALLAGKTQEIYEALLLYIRNELPLVYNNVILMTDFELGLINAVKIVFPESQHQGCYFHFCQVNQYPEIAVQLQDFLLNYVWVYWFDTKGPSAITVYNQDIRTNNYIETYHASILKLIKPHPKVWEFLTQLLFLENQYYIEFKQTIQNLKIRNGVPTSEQVQNTAAVREFIEELAQDINPDRIVTFLRRAGHRVDGYISQEIYNCI</sequence>
<evidence type="ECO:0000313" key="6">
    <source>
        <dbReference type="Proteomes" id="UP000478052"/>
    </source>
</evidence>
<comment type="caution">
    <text evidence="5">The sequence shown here is derived from an EMBL/GenBank/DDBJ whole genome shotgun (WGS) entry which is preliminary data.</text>
</comment>
<dbReference type="PROSITE" id="PS01007">
    <property type="entry name" value="TRANSPOSASE_MUTATOR"/>
    <property type="match status" value="1"/>
</dbReference>
<evidence type="ECO:0000313" key="5">
    <source>
        <dbReference type="EMBL" id="KAF0750361.1"/>
    </source>
</evidence>
<evidence type="ECO:0000256" key="3">
    <source>
        <dbReference type="ARBA" id="ARBA00023172"/>
    </source>
</evidence>
<evidence type="ECO:0000256" key="1">
    <source>
        <dbReference type="ARBA" id="ARBA00022578"/>
    </source>
</evidence>
<dbReference type="GO" id="GO:0004803">
    <property type="term" value="F:transposase activity"/>
    <property type="evidence" value="ECO:0007669"/>
    <property type="project" value="InterPro"/>
</dbReference>
<dbReference type="InterPro" id="IPR018289">
    <property type="entry name" value="MULE_transposase_dom"/>
</dbReference>
<dbReference type="GO" id="GO:0006313">
    <property type="term" value="P:DNA transposition"/>
    <property type="evidence" value="ECO:0007669"/>
    <property type="project" value="InterPro"/>
</dbReference>
<evidence type="ECO:0000256" key="2">
    <source>
        <dbReference type="ARBA" id="ARBA00023125"/>
    </source>
</evidence>
<keyword evidence="1" id="KW-0815">Transposition</keyword>
<keyword evidence="2" id="KW-0238">DNA-binding</keyword>
<dbReference type="GO" id="GO:0003677">
    <property type="term" value="F:DNA binding"/>
    <property type="evidence" value="ECO:0007669"/>
    <property type="project" value="UniProtKB-KW"/>
</dbReference>
<dbReference type="Gene3D" id="2.20.25.240">
    <property type="match status" value="1"/>
</dbReference>
<gene>
    <name evidence="5" type="ORF">FWK35_00025138</name>
</gene>
<keyword evidence="3" id="KW-0233">DNA recombination</keyword>
<accession>A0A6G0Y6V4</accession>
<reference evidence="5 6" key="1">
    <citation type="submission" date="2019-08" db="EMBL/GenBank/DDBJ databases">
        <title>Whole genome of Aphis craccivora.</title>
        <authorList>
            <person name="Voronova N.V."/>
            <person name="Shulinski R.S."/>
            <person name="Bandarenka Y.V."/>
            <person name="Zhorov D.G."/>
            <person name="Warner D."/>
        </authorList>
    </citation>
    <scope>NUCLEOTIDE SEQUENCE [LARGE SCALE GENOMIC DNA]</scope>
    <source>
        <strain evidence="5">180601</strain>
        <tissue evidence="5">Whole Body</tissue>
    </source>
</reference>
<dbReference type="Proteomes" id="UP000478052">
    <property type="component" value="Unassembled WGS sequence"/>
</dbReference>
<proteinExistence type="predicted"/>